<keyword evidence="1" id="KW-1133">Transmembrane helix</keyword>
<evidence type="ECO:0000256" key="1">
    <source>
        <dbReference type="SAM" id="Phobius"/>
    </source>
</evidence>
<name>A0ABD4TP71_9EURY</name>
<accession>A0ABD4TP71</accession>
<sequence length="141" mass="15239">MTLSRRLILTILMILLCLGIASAGIERSITENGDGTVTVRIELAEGIIMGITEEIPPGFTFVDTSHPPEQTIIEDKRLLFAVIGDEMVTYTLRGPGKPEIQGSTLIFSDENSPTKEQSPVPLLIIIAALAGAALIVRRRKA</sequence>
<dbReference type="EMBL" id="VOTZ01000019">
    <property type="protein sequence ID" value="MCQ1539075.1"/>
    <property type="molecule type" value="Genomic_DNA"/>
</dbReference>
<proteinExistence type="predicted"/>
<keyword evidence="1" id="KW-0472">Membrane</keyword>
<evidence type="ECO:0000313" key="3">
    <source>
        <dbReference type="Proteomes" id="UP001524383"/>
    </source>
</evidence>
<organism evidence="2 3">
    <name type="scientific">Methanocalculus taiwanensis</name>
    <dbReference type="NCBI Taxonomy" id="106207"/>
    <lineage>
        <taxon>Archaea</taxon>
        <taxon>Methanobacteriati</taxon>
        <taxon>Methanobacteriota</taxon>
        <taxon>Stenosarchaea group</taxon>
        <taxon>Methanomicrobia</taxon>
        <taxon>Methanomicrobiales</taxon>
        <taxon>Methanocalculaceae</taxon>
        <taxon>Methanocalculus</taxon>
    </lineage>
</organism>
<dbReference type="RefSeq" id="WP_255333039.1">
    <property type="nucleotide sequence ID" value="NZ_VOTZ01000019.1"/>
</dbReference>
<protein>
    <submittedName>
        <fullName evidence="2">Uncharacterized protein</fullName>
    </submittedName>
</protein>
<keyword evidence="3" id="KW-1185">Reference proteome</keyword>
<feature type="transmembrane region" description="Helical" evidence="1">
    <location>
        <begin position="118"/>
        <end position="136"/>
    </location>
</feature>
<keyword evidence="1" id="KW-0812">Transmembrane</keyword>
<dbReference type="AlphaFoldDB" id="A0ABD4TP71"/>
<reference evidence="2 3" key="1">
    <citation type="submission" date="2019-08" db="EMBL/GenBank/DDBJ databases">
        <authorList>
            <person name="Chen S.-C."/>
            <person name="Lai M.-C."/>
            <person name="You Y.-T."/>
        </authorList>
    </citation>
    <scope>NUCLEOTIDE SEQUENCE [LARGE SCALE GENOMIC DNA]</scope>
    <source>
        <strain evidence="2 3">P2F9704a</strain>
    </source>
</reference>
<dbReference type="Proteomes" id="UP001524383">
    <property type="component" value="Unassembled WGS sequence"/>
</dbReference>
<comment type="caution">
    <text evidence="2">The sequence shown here is derived from an EMBL/GenBank/DDBJ whole genome shotgun (WGS) entry which is preliminary data.</text>
</comment>
<gene>
    <name evidence="2" type="ORF">FTO68_08795</name>
</gene>
<evidence type="ECO:0000313" key="2">
    <source>
        <dbReference type="EMBL" id="MCQ1539075.1"/>
    </source>
</evidence>